<dbReference type="AlphaFoldDB" id="A0A0D9A1Q0"/>
<evidence type="ECO:0000313" key="2">
    <source>
        <dbReference type="Proteomes" id="UP000032452"/>
    </source>
</evidence>
<dbReference type="PATRIC" id="fig|1618023.3.peg.1428"/>
<organism evidence="1 2">
    <name type="scientific">Aliterella atlantica CENA595</name>
    <dbReference type="NCBI Taxonomy" id="1618023"/>
    <lineage>
        <taxon>Bacteria</taxon>
        <taxon>Bacillati</taxon>
        <taxon>Cyanobacteriota</taxon>
        <taxon>Cyanophyceae</taxon>
        <taxon>Chroococcidiopsidales</taxon>
        <taxon>Aliterellaceae</taxon>
        <taxon>Aliterella</taxon>
    </lineage>
</organism>
<gene>
    <name evidence="1" type="ORF">UH38_00985</name>
</gene>
<protein>
    <submittedName>
        <fullName evidence="1">Uncharacterized protein</fullName>
    </submittedName>
</protein>
<dbReference type="OrthoDB" id="423667at2"/>
<dbReference type="Proteomes" id="UP000032452">
    <property type="component" value="Unassembled WGS sequence"/>
</dbReference>
<reference evidence="1 2" key="1">
    <citation type="submission" date="2015-02" db="EMBL/GenBank/DDBJ databases">
        <title>Draft genome of a novel marine cyanobacterium (Chroococcales) isolated from South Atlantic Ocean.</title>
        <authorList>
            <person name="Rigonato J."/>
            <person name="Alvarenga D.O."/>
            <person name="Branco L.H."/>
            <person name="Varani A.M."/>
            <person name="Brandini F.P."/>
            <person name="Fiore M.F."/>
        </authorList>
    </citation>
    <scope>NUCLEOTIDE SEQUENCE [LARGE SCALE GENOMIC DNA]</scope>
    <source>
        <strain evidence="1 2">CENA595</strain>
    </source>
</reference>
<sequence length="158" mass="18377">MISTLQPQSKYVHPLARFVSEEAIALILKVPVEKIREIRCWARVILVVGQGLSRFVSYADLPPVVGVEAPTRQDFTYWSKRWRKLKIKHAPDFWATFYANRFGQCRDIAELFNWGQLLGTIKLLLSEQIIIALRSIYVEEKSYLETQLYLCASKSELR</sequence>
<keyword evidence="2" id="KW-1185">Reference proteome</keyword>
<evidence type="ECO:0000313" key="1">
    <source>
        <dbReference type="EMBL" id="KJH73386.1"/>
    </source>
</evidence>
<comment type="caution">
    <text evidence="1">The sequence shown here is derived from an EMBL/GenBank/DDBJ whole genome shotgun (WGS) entry which is preliminary data.</text>
</comment>
<accession>A0A0D9A1Q0</accession>
<name>A0A0D9A1Q0_9CYAN</name>
<dbReference type="EMBL" id="JYON01000001">
    <property type="protein sequence ID" value="KJH73386.1"/>
    <property type="molecule type" value="Genomic_DNA"/>
</dbReference>
<proteinExistence type="predicted"/>
<dbReference type="RefSeq" id="WP_045052731.1">
    <property type="nucleotide sequence ID" value="NZ_CAWMDP010000017.1"/>
</dbReference>